<evidence type="ECO:0008006" key="4">
    <source>
        <dbReference type="Google" id="ProtNLM"/>
    </source>
</evidence>
<sequence length="95" mass="10987">MPEPSFRPSASNSSISERLSATGSVRRRRTGHEWLDTALQVFVANDDLDVRRCILPGLSLRVERYPEELRPMVEEAVRIARTSDDYLRHRVEHQV</sequence>
<evidence type="ECO:0000313" key="2">
    <source>
        <dbReference type="EMBL" id="GIG87369.1"/>
    </source>
</evidence>
<protein>
    <recommendedName>
        <fullName evidence="4">HEAT repeat domain-containing protein</fullName>
    </recommendedName>
</protein>
<dbReference type="Proteomes" id="UP000646749">
    <property type="component" value="Unassembled WGS sequence"/>
</dbReference>
<keyword evidence="3" id="KW-1185">Reference proteome</keyword>
<comment type="caution">
    <text evidence="2">The sequence shown here is derived from an EMBL/GenBank/DDBJ whole genome shotgun (WGS) entry which is preliminary data.</text>
</comment>
<reference evidence="2 3" key="1">
    <citation type="submission" date="2021-01" db="EMBL/GenBank/DDBJ databases">
        <title>Whole genome shotgun sequence of Plantactinospora endophytica NBRC 110450.</title>
        <authorList>
            <person name="Komaki H."/>
            <person name="Tamura T."/>
        </authorList>
    </citation>
    <scope>NUCLEOTIDE SEQUENCE [LARGE SCALE GENOMIC DNA]</scope>
    <source>
        <strain evidence="2 3">NBRC 110450</strain>
    </source>
</reference>
<feature type="region of interest" description="Disordered" evidence="1">
    <location>
        <begin position="1"/>
        <end position="27"/>
    </location>
</feature>
<organism evidence="2 3">
    <name type="scientific">Plantactinospora endophytica</name>
    <dbReference type="NCBI Taxonomy" id="673535"/>
    <lineage>
        <taxon>Bacteria</taxon>
        <taxon>Bacillati</taxon>
        <taxon>Actinomycetota</taxon>
        <taxon>Actinomycetes</taxon>
        <taxon>Micromonosporales</taxon>
        <taxon>Micromonosporaceae</taxon>
        <taxon>Plantactinospora</taxon>
    </lineage>
</organism>
<name>A0ABQ4DY45_9ACTN</name>
<evidence type="ECO:0000313" key="3">
    <source>
        <dbReference type="Proteomes" id="UP000646749"/>
    </source>
</evidence>
<dbReference type="EMBL" id="BONW01000010">
    <property type="protein sequence ID" value="GIG87369.1"/>
    <property type="molecule type" value="Genomic_DNA"/>
</dbReference>
<dbReference type="RefSeq" id="WP_203865948.1">
    <property type="nucleotide sequence ID" value="NZ_BONW01000010.1"/>
</dbReference>
<accession>A0ABQ4DY45</accession>
<gene>
    <name evidence="2" type="ORF">Pen02_23050</name>
</gene>
<evidence type="ECO:0000256" key="1">
    <source>
        <dbReference type="SAM" id="MobiDB-lite"/>
    </source>
</evidence>
<feature type="compositionally biased region" description="Polar residues" evidence="1">
    <location>
        <begin position="8"/>
        <end position="23"/>
    </location>
</feature>
<proteinExistence type="predicted"/>